<name>A0A8J3E175_9PROT</name>
<comment type="caution">
    <text evidence="2">The sequence shown here is derived from an EMBL/GenBank/DDBJ whole genome shotgun (WGS) entry which is preliminary data.</text>
</comment>
<dbReference type="Pfam" id="PF08242">
    <property type="entry name" value="Methyltransf_12"/>
    <property type="match status" value="1"/>
</dbReference>
<dbReference type="CDD" id="cd02440">
    <property type="entry name" value="AdoMet_MTases"/>
    <property type="match status" value="1"/>
</dbReference>
<dbReference type="EMBL" id="BMJQ01000001">
    <property type="protein sequence ID" value="GGE99190.1"/>
    <property type="molecule type" value="Genomic_DNA"/>
</dbReference>
<protein>
    <recommendedName>
        <fullName evidence="1">Methyltransferase type 12 domain-containing protein</fullName>
    </recommendedName>
</protein>
<dbReference type="RefSeq" id="WP_189041300.1">
    <property type="nucleotide sequence ID" value="NZ_BMJQ01000001.1"/>
</dbReference>
<dbReference type="SUPFAM" id="SSF53335">
    <property type="entry name" value="S-adenosyl-L-methionine-dependent methyltransferases"/>
    <property type="match status" value="1"/>
</dbReference>
<evidence type="ECO:0000313" key="2">
    <source>
        <dbReference type="EMBL" id="GGE99190.1"/>
    </source>
</evidence>
<reference evidence="2" key="1">
    <citation type="journal article" date="2014" name="Int. J. Syst. Evol. Microbiol.">
        <title>Complete genome sequence of Corynebacterium casei LMG S-19264T (=DSM 44701T), isolated from a smear-ripened cheese.</title>
        <authorList>
            <consortium name="US DOE Joint Genome Institute (JGI-PGF)"/>
            <person name="Walter F."/>
            <person name="Albersmeier A."/>
            <person name="Kalinowski J."/>
            <person name="Ruckert C."/>
        </authorList>
    </citation>
    <scope>NUCLEOTIDE SEQUENCE</scope>
    <source>
        <strain evidence="2">CGMCC 1.15725</strain>
    </source>
</reference>
<reference evidence="2" key="2">
    <citation type="submission" date="2020-09" db="EMBL/GenBank/DDBJ databases">
        <authorList>
            <person name="Sun Q."/>
            <person name="Zhou Y."/>
        </authorList>
    </citation>
    <scope>NUCLEOTIDE SEQUENCE</scope>
    <source>
        <strain evidence="2">CGMCC 1.15725</strain>
    </source>
</reference>
<gene>
    <name evidence="2" type="ORF">GCM10011611_00920</name>
</gene>
<dbReference type="InterPro" id="IPR029063">
    <property type="entry name" value="SAM-dependent_MTases_sf"/>
</dbReference>
<keyword evidence="3" id="KW-1185">Reference proteome</keyword>
<accession>A0A8J3E175</accession>
<dbReference type="Gene3D" id="3.40.50.150">
    <property type="entry name" value="Vaccinia Virus protein VP39"/>
    <property type="match status" value="1"/>
</dbReference>
<feature type="domain" description="Methyltransferase type 12" evidence="1">
    <location>
        <begin position="87"/>
        <end position="170"/>
    </location>
</feature>
<evidence type="ECO:0000313" key="3">
    <source>
        <dbReference type="Proteomes" id="UP000646365"/>
    </source>
</evidence>
<dbReference type="Proteomes" id="UP000646365">
    <property type="component" value="Unassembled WGS sequence"/>
</dbReference>
<dbReference type="InterPro" id="IPR013217">
    <property type="entry name" value="Methyltransf_12"/>
</dbReference>
<sequence>MPDTKARPIVHFVKQVPLVGPVARSIARLPPVERWRRQMSFHSSADYWDARYRAGGTSGAGSYGRLATFKAEVLNEFVRARGIRSVIEFGCGDGAQLALADYPAYVGIDVSPAAVRMCRERFAGDPTKQFHVLGSIPPELGPFGLVLSLDVIYHLVEDTTFDAYMRGLFDHASDHVVIYASDRDAPGTSPHVRHRSFTPWVARHRTDWQHAHTIPNRYPFDAADPDETSFADFHFFEPRR</sequence>
<dbReference type="AlphaFoldDB" id="A0A8J3E175"/>
<evidence type="ECO:0000259" key="1">
    <source>
        <dbReference type="Pfam" id="PF08242"/>
    </source>
</evidence>
<organism evidence="2 3">
    <name type="scientific">Aliidongia dinghuensis</name>
    <dbReference type="NCBI Taxonomy" id="1867774"/>
    <lineage>
        <taxon>Bacteria</taxon>
        <taxon>Pseudomonadati</taxon>
        <taxon>Pseudomonadota</taxon>
        <taxon>Alphaproteobacteria</taxon>
        <taxon>Rhodospirillales</taxon>
        <taxon>Dongiaceae</taxon>
        <taxon>Aliidongia</taxon>
    </lineage>
</organism>
<proteinExistence type="predicted"/>